<accession>A0A5C3MXS4</accession>
<dbReference type="OrthoDB" id="5424209at2759"/>
<dbReference type="AlphaFoldDB" id="A0A5C3MXS4"/>
<name>A0A5C3MXS4_9AGAM</name>
<dbReference type="EMBL" id="ML213514">
    <property type="protein sequence ID" value="TFK50104.1"/>
    <property type="molecule type" value="Genomic_DNA"/>
</dbReference>
<gene>
    <name evidence="1" type="ORF">OE88DRAFT_1809129</name>
</gene>
<reference evidence="1 2" key="1">
    <citation type="journal article" date="2019" name="Nat. Ecol. Evol.">
        <title>Megaphylogeny resolves global patterns of mushroom evolution.</title>
        <authorList>
            <person name="Varga T."/>
            <person name="Krizsan K."/>
            <person name="Foldi C."/>
            <person name="Dima B."/>
            <person name="Sanchez-Garcia M."/>
            <person name="Sanchez-Ramirez S."/>
            <person name="Szollosi G.J."/>
            <person name="Szarkandi J.G."/>
            <person name="Papp V."/>
            <person name="Albert L."/>
            <person name="Andreopoulos W."/>
            <person name="Angelini C."/>
            <person name="Antonin V."/>
            <person name="Barry K.W."/>
            <person name="Bougher N.L."/>
            <person name="Buchanan P."/>
            <person name="Buyck B."/>
            <person name="Bense V."/>
            <person name="Catcheside P."/>
            <person name="Chovatia M."/>
            <person name="Cooper J."/>
            <person name="Damon W."/>
            <person name="Desjardin D."/>
            <person name="Finy P."/>
            <person name="Geml J."/>
            <person name="Haridas S."/>
            <person name="Hughes K."/>
            <person name="Justo A."/>
            <person name="Karasinski D."/>
            <person name="Kautmanova I."/>
            <person name="Kiss B."/>
            <person name="Kocsube S."/>
            <person name="Kotiranta H."/>
            <person name="LaButti K.M."/>
            <person name="Lechner B.E."/>
            <person name="Liimatainen K."/>
            <person name="Lipzen A."/>
            <person name="Lukacs Z."/>
            <person name="Mihaltcheva S."/>
            <person name="Morgado L.N."/>
            <person name="Niskanen T."/>
            <person name="Noordeloos M.E."/>
            <person name="Ohm R.A."/>
            <person name="Ortiz-Santana B."/>
            <person name="Ovrebo C."/>
            <person name="Racz N."/>
            <person name="Riley R."/>
            <person name="Savchenko A."/>
            <person name="Shiryaev A."/>
            <person name="Soop K."/>
            <person name="Spirin V."/>
            <person name="Szebenyi C."/>
            <person name="Tomsovsky M."/>
            <person name="Tulloss R.E."/>
            <person name="Uehling J."/>
            <person name="Grigoriev I.V."/>
            <person name="Vagvolgyi C."/>
            <person name="Papp T."/>
            <person name="Martin F.M."/>
            <person name="Miettinen O."/>
            <person name="Hibbett D.S."/>
            <person name="Nagy L.G."/>
        </authorList>
    </citation>
    <scope>NUCLEOTIDE SEQUENCE [LARGE SCALE GENOMIC DNA]</scope>
    <source>
        <strain evidence="1 2">OMC1185</strain>
    </source>
</reference>
<protein>
    <submittedName>
        <fullName evidence="1">Uncharacterized protein</fullName>
    </submittedName>
</protein>
<proteinExistence type="predicted"/>
<organism evidence="1 2">
    <name type="scientific">Heliocybe sulcata</name>
    <dbReference type="NCBI Taxonomy" id="5364"/>
    <lineage>
        <taxon>Eukaryota</taxon>
        <taxon>Fungi</taxon>
        <taxon>Dikarya</taxon>
        <taxon>Basidiomycota</taxon>
        <taxon>Agaricomycotina</taxon>
        <taxon>Agaricomycetes</taxon>
        <taxon>Gloeophyllales</taxon>
        <taxon>Gloeophyllaceae</taxon>
        <taxon>Heliocybe</taxon>
    </lineage>
</organism>
<dbReference type="Proteomes" id="UP000305948">
    <property type="component" value="Unassembled WGS sequence"/>
</dbReference>
<evidence type="ECO:0000313" key="2">
    <source>
        <dbReference type="Proteomes" id="UP000305948"/>
    </source>
</evidence>
<sequence>MDADKAQLIVDLSNEELEDLGFLGPGECLSMHLTRSKERPKPFRKLRTTLDTQTTFHPSPPSSPISPARDVTAFSLSSDTTVVGPDPASAFEQAFFYKGVSEEHPCLLQRSDVRSRPFLQRPLEDQHTAIPGRTAHGVFDPILVPGLWRQQFGPAIVNLLAETKRNIHVSMIVPVRFSIPDDEESPSSTSTSSLTACEANVVNDLAGSSWEVAIFNFTRENFSYKGDSGSCIFNAEGKMVTFLHSGMPRGMSSHVTFGTPAHFVLDHIRKRYPYADFNRGTFFDVPA</sequence>
<evidence type="ECO:0000313" key="1">
    <source>
        <dbReference type="EMBL" id="TFK50104.1"/>
    </source>
</evidence>
<keyword evidence="2" id="KW-1185">Reference proteome</keyword>